<gene>
    <name evidence="2" type="ORF">BDV26DRAFT_299229</name>
</gene>
<dbReference type="Proteomes" id="UP000326198">
    <property type="component" value="Unassembled WGS sequence"/>
</dbReference>
<organism evidence="2 3">
    <name type="scientific">Aspergillus bertholletiae</name>
    <dbReference type="NCBI Taxonomy" id="1226010"/>
    <lineage>
        <taxon>Eukaryota</taxon>
        <taxon>Fungi</taxon>
        <taxon>Dikarya</taxon>
        <taxon>Ascomycota</taxon>
        <taxon>Pezizomycotina</taxon>
        <taxon>Eurotiomycetes</taxon>
        <taxon>Eurotiomycetidae</taxon>
        <taxon>Eurotiales</taxon>
        <taxon>Aspergillaceae</taxon>
        <taxon>Aspergillus</taxon>
        <taxon>Aspergillus subgen. Circumdati</taxon>
    </lineage>
</organism>
<evidence type="ECO:0000313" key="2">
    <source>
        <dbReference type="EMBL" id="KAE8370990.1"/>
    </source>
</evidence>
<dbReference type="PANTHER" id="PTHR35040:SF8">
    <property type="entry name" value="SURFACE PROTEIN, PUTATIVE (AFU_ORTHOLOGUE AFUA_4G14085)-RELATED"/>
    <property type="match status" value="1"/>
</dbReference>
<name>A0A5N7AQG8_9EURO</name>
<proteinExistence type="predicted"/>
<accession>A0A5N7AQG8</accession>
<dbReference type="AlphaFoldDB" id="A0A5N7AQG8"/>
<dbReference type="EMBL" id="ML736552">
    <property type="protein sequence ID" value="KAE8370990.1"/>
    <property type="molecule type" value="Genomic_DNA"/>
</dbReference>
<keyword evidence="3" id="KW-1185">Reference proteome</keyword>
<dbReference type="Pfam" id="PF12138">
    <property type="entry name" value="Spherulin4"/>
    <property type="match status" value="1"/>
</dbReference>
<reference evidence="2 3" key="1">
    <citation type="submission" date="2019-04" db="EMBL/GenBank/DDBJ databases">
        <title>Friends and foes A comparative genomics studyof 23 Aspergillus species from section Flavi.</title>
        <authorList>
            <consortium name="DOE Joint Genome Institute"/>
            <person name="Kjaerbolling I."/>
            <person name="Vesth T."/>
            <person name="Frisvad J.C."/>
            <person name="Nybo J.L."/>
            <person name="Theobald S."/>
            <person name="Kildgaard S."/>
            <person name="Isbrandt T."/>
            <person name="Kuo A."/>
            <person name="Sato A."/>
            <person name="Lyhne E.K."/>
            <person name="Kogle M.E."/>
            <person name="Wiebenga A."/>
            <person name="Kun R.S."/>
            <person name="Lubbers R.J."/>
            <person name="Makela M.R."/>
            <person name="Barry K."/>
            <person name="Chovatia M."/>
            <person name="Clum A."/>
            <person name="Daum C."/>
            <person name="Haridas S."/>
            <person name="He G."/>
            <person name="LaButti K."/>
            <person name="Lipzen A."/>
            <person name="Mondo S."/>
            <person name="Riley R."/>
            <person name="Salamov A."/>
            <person name="Simmons B.A."/>
            <person name="Magnuson J.K."/>
            <person name="Henrissat B."/>
            <person name="Mortensen U.H."/>
            <person name="Larsen T.O."/>
            <person name="Devries R.P."/>
            <person name="Grigoriev I.V."/>
            <person name="Machida M."/>
            <person name="Baker S.E."/>
            <person name="Andersen M.R."/>
        </authorList>
    </citation>
    <scope>NUCLEOTIDE SEQUENCE [LARGE SCALE GENOMIC DNA]</scope>
    <source>
        <strain evidence="2 3">IBT 29228</strain>
    </source>
</reference>
<dbReference type="InterPro" id="IPR021986">
    <property type="entry name" value="Spherulin4"/>
</dbReference>
<evidence type="ECO:0000313" key="3">
    <source>
        <dbReference type="Proteomes" id="UP000326198"/>
    </source>
</evidence>
<sequence>MQMLQVLDPIKRIKMRLSDRQLRKQKQSETSSTTMPPPPLSGIIVPLYIYPLSPDTWAPLYDAISANPDVHFVVIVNPNSGPGAAPSPDVNYVREVARLNQYTNVVTVGYIAINYCKKPLQEALDEVQTYATWSEDYVRTGLGVGGIFLDETPNLSSPAAVEYLASLQHRIKATPGLLGNRL</sequence>
<protein>
    <submittedName>
        <fullName evidence="2">Spherulation-specific family 4-domain-containing protein</fullName>
    </submittedName>
</protein>
<evidence type="ECO:0000256" key="1">
    <source>
        <dbReference type="SAM" id="MobiDB-lite"/>
    </source>
</evidence>
<dbReference type="OrthoDB" id="5342184at2759"/>
<feature type="region of interest" description="Disordered" evidence="1">
    <location>
        <begin position="18"/>
        <end position="37"/>
    </location>
</feature>
<dbReference type="PANTHER" id="PTHR35040">
    <property type="match status" value="1"/>
</dbReference>
<feature type="non-terminal residue" evidence="2">
    <location>
        <position position="182"/>
    </location>
</feature>